<dbReference type="AlphaFoldDB" id="A0A3Q7J0Y7"/>
<keyword evidence="3" id="KW-1185">Reference proteome</keyword>
<name>A0A3Q7J0Y7_SOLLC</name>
<evidence type="ECO:0000313" key="3">
    <source>
        <dbReference type="Proteomes" id="UP000004994"/>
    </source>
</evidence>
<evidence type="ECO:0000313" key="2">
    <source>
        <dbReference type="EnsemblPlants" id="Solyc09g074180.3.1"/>
    </source>
</evidence>
<proteinExistence type="predicted"/>
<protein>
    <submittedName>
        <fullName evidence="2">Uncharacterized protein</fullName>
    </submittedName>
</protein>
<dbReference type="EnsemblPlants" id="Solyc09g074180.3.1">
    <property type="protein sequence ID" value="Solyc09g074180.3.1"/>
    <property type="gene ID" value="Solyc09g074180.3"/>
</dbReference>
<dbReference type="PaxDb" id="4081-Solyc09g074180.2.1"/>
<feature type="region of interest" description="Disordered" evidence="1">
    <location>
        <begin position="45"/>
        <end position="64"/>
    </location>
</feature>
<accession>A0A3Q7J0Y7</accession>
<reference evidence="2" key="2">
    <citation type="submission" date="2019-01" db="UniProtKB">
        <authorList>
            <consortium name="EnsemblPlants"/>
        </authorList>
    </citation>
    <scope>IDENTIFICATION</scope>
    <source>
        <strain evidence="2">cv. Heinz 1706</strain>
    </source>
</reference>
<dbReference type="Gramene" id="Solyc09g074180.3.1">
    <property type="protein sequence ID" value="Solyc09g074180.3.1"/>
    <property type="gene ID" value="Solyc09g074180.3"/>
</dbReference>
<reference evidence="2" key="1">
    <citation type="journal article" date="2012" name="Nature">
        <title>The tomato genome sequence provides insights into fleshy fruit evolution.</title>
        <authorList>
            <consortium name="Tomato Genome Consortium"/>
        </authorList>
    </citation>
    <scope>NUCLEOTIDE SEQUENCE [LARGE SCALE GENOMIC DNA]</scope>
    <source>
        <strain evidence="2">cv. Heinz 1706</strain>
    </source>
</reference>
<evidence type="ECO:0000256" key="1">
    <source>
        <dbReference type="SAM" id="MobiDB-lite"/>
    </source>
</evidence>
<dbReference type="Proteomes" id="UP000004994">
    <property type="component" value="Chromosome 9"/>
</dbReference>
<sequence length="88" mass="9990">MFSNVNGAARMDPLSTTSSNMQLFACKNRPCSWVRLSLWLRDDDTQQLEDKPEESEPSMLLPSPDPVGFGHFPVPLFNPRRPWSLSIV</sequence>
<dbReference type="InParanoid" id="A0A3Q7J0Y7"/>
<organism evidence="2">
    <name type="scientific">Solanum lycopersicum</name>
    <name type="common">Tomato</name>
    <name type="synonym">Lycopersicon esculentum</name>
    <dbReference type="NCBI Taxonomy" id="4081"/>
    <lineage>
        <taxon>Eukaryota</taxon>
        <taxon>Viridiplantae</taxon>
        <taxon>Streptophyta</taxon>
        <taxon>Embryophyta</taxon>
        <taxon>Tracheophyta</taxon>
        <taxon>Spermatophyta</taxon>
        <taxon>Magnoliopsida</taxon>
        <taxon>eudicotyledons</taxon>
        <taxon>Gunneridae</taxon>
        <taxon>Pentapetalae</taxon>
        <taxon>asterids</taxon>
        <taxon>lamiids</taxon>
        <taxon>Solanales</taxon>
        <taxon>Solanaceae</taxon>
        <taxon>Solanoideae</taxon>
        <taxon>Solaneae</taxon>
        <taxon>Solanum</taxon>
        <taxon>Solanum subgen. Lycopersicon</taxon>
    </lineage>
</organism>